<proteinExistence type="predicted"/>
<dbReference type="AlphaFoldDB" id="A0A9X9M056"/>
<reference evidence="2 3" key="1">
    <citation type="submission" date="2018-10" db="EMBL/GenBank/DDBJ databases">
        <authorList>
            <person name="Ekblom R."/>
            <person name="Jareborg N."/>
        </authorList>
    </citation>
    <scope>NUCLEOTIDE SEQUENCE [LARGE SCALE GENOMIC DNA]</scope>
    <source>
        <tissue evidence="2">Muscle</tissue>
    </source>
</reference>
<feature type="region of interest" description="Disordered" evidence="1">
    <location>
        <begin position="1"/>
        <end position="77"/>
    </location>
</feature>
<evidence type="ECO:0000256" key="1">
    <source>
        <dbReference type="SAM" id="MobiDB-lite"/>
    </source>
</evidence>
<evidence type="ECO:0000313" key="3">
    <source>
        <dbReference type="Proteomes" id="UP000269945"/>
    </source>
</evidence>
<feature type="compositionally biased region" description="Pro residues" evidence="1">
    <location>
        <begin position="1"/>
        <end position="12"/>
    </location>
</feature>
<evidence type="ECO:0000313" key="2">
    <source>
        <dbReference type="EMBL" id="VCX10114.1"/>
    </source>
</evidence>
<gene>
    <name evidence="2" type="ORF">BN2614_LOCUS1</name>
</gene>
<dbReference type="EMBL" id="CYRY02032354">
    <property type="protein sequence ID" value="VCX10114.1"/>
    <property type="molecule type" value="Genomic_DNA"/>
</dbReference>
<accession>A0A9X9M056</accession>
<comment type="caution">
    <text evidence="2">The sequence shown here is derived from an EMBL/GenBank/DDBJ whole genome shotgun (WGS) entry which is preliminary data.</text>
</comment>
<name>A0A9X9M056_GULGU</name>
<keyword evidence="3" id="KW-1185">Reference proteome</keyword>
<organism evidence="2 3">
    <name type="scientific">Gulo gulo</name>
    <name type="common">Wolverine</name>
    <name type="synonym">Gluton</name>
    <dbReference type="NCBI Taxonomy" id="48420"/>
    <lineage>
        <taxon>Eukaryota</taxon>
        <taxon>Metazoa</taxon>
        <taxon>Chordata</taxon>
        <taxon>Craniata</taxon>
        <taxon>Vertebrata</taxon>
        <taxon>Euteleostomi</taxon>
        <taxon>Mammalia</taxon>
        <taxon>Eutheria</taxon>
        <taxon>Laurasiatheria</taxon>
        <taxon>Carnivora</taxon>
        <taxon>Caniformia</taxon>
        <taxon>Musteloidea</taxon>
        <taxon>Mustelidae</taxon>
        <taxon>Guloninae</taxon>
        <taxon>Gulo</taxon>
    </lineage>
</organism>
<feature type="non-terminal residue" evidence="2">
    <location>
        <position position="1"/>
    </location>
</feature>
<feature type="compositionally biased region" description="Basic residues" evidence="1">
    <location>
        <begin position="47"/>
        <end position="57"/>
    </location>
</feature>
<dbReference type="Proteomes" id="UP000269945">
    <property type="component" value="Unassembled WGS sequence"/>
</dbReference>
<protein>
    <submittedName>
        <fullName evidence="2">Uncharacterized protein</fullName>
    </submittedName>
</protein>
<sequence>RGGRPLPGPTPEQPLRDLAAPGPGPGGLCQPRRSPSLPSQLVPHSRLTVRRKARGSGRRAVPSRERQGAPPRLCSLQGDVKGCAHALPGRGGTRGAK</sequence>